<evidence type="ECO:0000313" key="3">
    <source>
        <dbReference type="Proteomes" id="UP000652761"/>
    </source>
</evidence>
<evidence type="ECO:0000256" key="1">
    <source>
        <dbReference type="SAM" id="MobiDB-lite"/>
    </source>
</evidence>
<dbReference type="EMBL" id="NMUH01000744">
    <property type="protein sequence ID" value="MQL84173.1"/>
    <property type="molecule type" value="Genomic_DNA"/>
</dbReference>
<proteinExistence type="predicted"/>
<evidence type="ECO:0000313" key="2">
    <source>
        <dbReference type="EMBL" id="MQL84173.1"/>
    </source>
</evidence>
<dbReference type="Proteomes" id="UP000652761">
    <property type="component" value="Unassembled WGS sequence"/>
</dbReference>
<name>A0A843UTN5_COLES</name>
<keyword evidence="3" id="KW-1185">Reference proteome</keyword>
<reference evidence="2" key="1">
    <citation type="submission" date="2017-07" db="EMBL/GenBank/DDBJ databases">
        <title>Taro Niue Genome Assembly and Annotation.</title>
        <authorList>
            <person name="Atibalentja N."/>
            <person name="Keating K."/>
            <person name="Fields C.J."/>
        </authorList>
    </citation>
    <scope>NUCLEOTIDE SEQUENCE</scope>
    <source>
        <strain evidence="2">Niue_2</strain>
        <tissue evidence="2">Leaf</tissue>
    </source>
</reference>
<feature type="region of interest" description="Disordered" evidence="1">
    <location>
        <begin position="1"/>
        <end position="66"/>
    </location>
</feature>
<protein>
    <submittedName>
        <fullName evidence="2">Uncharacterized protein</fullName>
    </submittedName>
</protein>
<accession>A0A843UTN5</accession>
<gene>
    <name evidence="2" type="ORF">Taro_016680</name>
</gene>
<comment type="caution">
    <text evidence="2">The sequence shown here is derived from an EMBL/GenBank/DDBJ whole genome shotgun (WGS) entry which is preliminary data.</text>
</comment>
<sequence length="133" mass="14323">MCFSAGGGSATLAPAQRAPSADPARPLPRRFYVPTLAASRGRRRKQSQTQAPRAALARPKSTSSSIARARIGRHLVRFPPLFVCDANTAHRAGGRWATMPHLLQHLLSEWAVDQAILAAEDGLVVIPLRPRSG</sequence>
<dbReference type="AlphaFoldDB" id="A0A843UTN5"/>
<organism evidence="2 3">
    <name type="scientific">Colocasia esculenta</name>
    <name type="common">Wild taro</name>
    <name type="synonym">Arum esculentum</name>
    <dbReference type="NCBI Taxonomy" id="4460"/>
    <lineage>
        <taxon>Eukaryota</taxon>
        <taxon>Viridiplantae</taxon>
        <taxon>Streptophyta</taxon>
        <taxon>Embryophyta</taxon>
        <taxon>Tracheophyta</taxon>
        <taxon>Spermatophyta</taxon>
        <taxon>Magnoliopsida</taxon>
        <taxon>Liliopsida</taxon>
        <taxon>Araceae</taxon>
        <taxon>Aroideae</taxon>
        <taxon>Colocasieae</taxon>
        <taxon>Colocasia</taxon>
    </lineage>
</organism>